<protein>
    <submittedName>
        <fullName evidence="1">Uncharacterized protein</fullName>
    </submittedName>
</protein>
<comment type="caution">
    <text evidence="1">The sequence shown here is derived from an EMBL/GenBank/DDBJ whole genome shotgun (WGS) entry which is preliminary data.</text>
</comment>
<evidence type="ECO:0000313" key="1">
    <source>
        <dbReference type="EMBL" id="CDH02587.1"/>
    </source>
</evidence>
<proteinExistence type="predicted"/>
<organism evidence="1">
    <name type="scientific">Xenorhabdus bovienii str. feltiae Moldova</name>
    <dbReference type="NCBI Taxonomy" id="1398200"/>
    <lineage>
        <taxon>Bacteria</taxon>
        <taxon>Pseudomonadati</taxon>
        <taxon>Pseudomonadota</taxon>
        <taxon>Gammaproteobacteria</taxon>
        <taxon>Enterobacterales</taxon>
        <taxon>Morganellaceae</taxon>
        <taxon>Xenorhabdus</taxon>
    </lineage>
</organism>
<accession>A0A077NKI9</accession>
<dbReference type="AlphaFoldDB" id="A0A077NKI9"/>
<name>A0A077NKI9_XENBV</name>
<dbReference type="EMBL" id="CBSV010000195">
    <property type="protein sequence ID" value="CDH02587.1"/>
    <property type="molecule type" value="Genomic_DNA"/>
</dbReference>
<gene>
    <name evidence="1" type="ORF">XBFM1_2740028</name>
</gene>
<dbReference type="Proteomes" id="UP000028487">
    <property type="component" value="Unassembled WGS sequence"/>
</dbReference>
<sequence length="70" mass="7518">MVITGMPPCMMAVIFCTELAFLVTLLSGILNMSVFSEIAGKLEALTIRTMVGASPFYTDTVSNDIITLVN</sequence>
<dbReference type="HOGENOM" id="CLU_2756904_0_0_6"/>
<reference evidence="1" key="1">
    <citation type="submission" date="2013-07" db="EMBL/GenBank/DDBJ databases">
        <title>Sub-species coevolution in mutualistic symbiosis.</title>
        <authorList>
            <person name="Murfin K."/>
            <person name="Klassen J."/>
            <person name="Lee M."/>
            <person name="Forst S."/>
            <person name="Stock P."/>
            <person name="Goodrich-Blair H."/>
        </authorList>
    </citation>
    <scope>NUCLEOTIDE SEQUENCE [LARGE SCALE GENOMIC DNA]</scope>
    <source>
        <strain evidence="1">Feltiae Moldova</strain>
    </source>
</reference>